<reference evidence="14 15" key="1">
    <citation type="submission" date="2019-03" db="EMBL/GenBank/DDBJ databases">
        <title>Genomic Encyclopedia of Type Strains, Phase III (KMG-III): the genomes of soil and plant-associated and newly described type strains.</title>
        <authorList>
            <person name="Whitman W."/>
        </authorList>
    </citation>
    <scope>NUCLEOTIDE SEQUENCE [LARGE SCALE GENOMIC DNA]</scope>
    <source>
        <strain evidence="14 15">VKM Ac-2527</strain>
    </source>
</reference>
<dbReference type="SUPFAM" id="SSF55486">
    <property type="entry name" value="Metalloproteases ('zincins'), catalytic domain"/>
    <property type="match status" value="1"/>
</dbReference>
<dbReference type="SUPFAM" id="SSF53187">
    <property type="entry name" value="Zn-dependent exopeptidases"/>
    <property type="match status" value="1"/>
</dbReference>
<dbReference type="InterPro" id="IPR011096">
    <property type="entry name" value="FTP_domain"/>
</dbReference>
<dbReference type="Proteomes" id="UP000295388">
    <property type="component" value="Unassembled WGS sequence"/>
</dbReference>
<dbReference type="Gene3D" id="3.10.170.10">
    <property type="match status" value="1"/>
</dbReference>
<feature type="compositionally biased region" description="Low complexity" evidence="8">
    <location>
        <begin position="585"/>
        <end position="596"/>
    </location>
</feature>
<feature type="chain" id="PRO_5039698043" evidence="9">
    <location>
        <begin position="27"/>
        <end position="1103"/>
    </location>
</feature>
<evidence type="ECO:0000256" key="2">
    <source>
        <dbReference type="ARBA" id="ARBA00022670"/>
    </source>
</evidence>
<dbReference type="Gene3D" id="1.10.390.10">
    <property type="entry name" value="Neutral Protease Domain 2"/>
    <property type="match status" value="1"/>
</dbReference>
<keyword evidence="15" id="KW-1185">Reference proteome</keyword>
<evidence type="ECO:0000313" key="15">
    <source>
        <dbReference type="Proteomes" id="UP000295388"/>
    </source>
</evidence>
<evidence type="ECO:0000256" key="6">
    <source>
        <dbReference type="ARBA" id="ARBA00022833"/>
    </source>
</evidence>
<evidence type="ECO:0000313" key="14">
    <source>
        <dbReference type="EMBL" id="TDO47813.1"/>
    </source>
</evidence>
<evidence type="ECO:0000259" key="11">
    <source>
        <dbReference type="Pfam" id="PF02868"/>
    </source>
</evidence>
<dbReference type="OrthoDB" id="345880at2"/>
<dbReference type="Pfam" id="PF01447">
    <property type="entry name" value="Peptidase_M4"/>
    <property type="match status" value="1"/>
</dbReference>
<dbReference type="InterPro" id="IPR041756">
    <property type="entry name" value="M28_SGAP-like"/>
</dbReference>
<feature type="domain" description="FTP" evidence="13">
    <location>
        <begin position="75"/>
        <end position="114"/>
    </location>
</feature>
<evidence type="ECO:0000259" key="10">
    <source>
        <dbReference type="Pfam" id="PF01447"/>
    </source>
</evidence>
<comment type="caution">
    <text evidence="14">The sequence shown here is derived from an EMBL/GenBank/DDBJ whole genome shotgun (WGS) entry which is preliminary data.</text>
</comment>
<dbReference type="CDD" id="cd09597">
    <property type="entry name" value="M4_TLP"/>
    <property type="match status" value="1"/>
</dbReference>
<keyword evidence="7 14" id="KW-0482">Metalloprotease</keyword>
<dbReference type="Pfam" id="PF02868">
    <property type="entry name" value="Peptidase_M4_C"/>
    <property type="match status" value="1"/>
</dbReference>
<dbReference type="InterPro" id="IPR013856">
    <property type="entry name" value="Peptidase_M4_domain"/>
</dbReference>
<dbReference type="FunFam" id="3.40.630.10:FF:000066">
    <property type="entry name" value="M28 family peptidase"/>
    <property type="match status" value="1"/>
</dbReference>
<dbReference type="Gene3D" id="3.40.630.10">
    <property type="entry name" value="Zn peptidases"/>
    <property type="match status" value="1"/>
</dbReference>
<dbReference type="SUPFAM" id="SSF49313">
    <property type="entry name" value="Cadherin-like"/>
    <property type="match status" value="1"/>
</dbReference>
<evidence type="ECO:0000256" key="8">
    <source>
        <dbReference type="SAM" id="MobiDB-lite"/>
    </source>
</evidence>
<feature type="signal peptide" evidence="9">
    <location>
        <begin position="1"/>
        <end position="26"/>
    </location>
</feature>
<organism evidence="14 15">
    <name type="scientific">Kribbella caucasensis</name>
    <dbReference type="NCBI Taxonomy" id="2512215"/>
    <lineage>
        <taxon>Bacteria</taxon>
        <taxon>Bacillati</taxon>
        <taxon>Actinomycetota</taxon>
        <taxon>Actinomycetes</taxon>
        <taxon>Propionibacteriales</taxon>
        <taxon>Kribbellaceae</taxon>
        <taxon>Kribbella</taxon>
    </lineage>
</organism>
<evidence type="ECO:0000256" key="9">
    <source>
        <dbReference type="SAM" id="SignalP"/>
    </source>
</evidence>
<evidence type="ECO:0000259" key="12">
    <source>
        <dbReference type="Pfam" id="PF04389"/>
    </source>
</evidence>
<dbReference type="Pfam" id="PF07504">
    <property type="entry name" value="FTP"/>
    <property type="match status" value="1"/>
</dbReference>
<feature type="domain" description="Peptidase M4 C-terminal" evidence="11">
    <location>
        <begin position="356"/>
        <end position="510"/>
    </location>
</feature>
<dbReference type="InterPro" id="IPR027268">
    <property type="entry name" value="Peptidase_M4/M1_CTD_sf"/>
</dbReference>
<dbReference type="Pfam" id="PF05345">
    <property type="entry name" value="He_PIG"/>
    <property type="match status" value="1"/>
</dbReference>
<dbReference type="EMBL" id="SNWQ01000008">
    <property type="protein sequence ID" value="TDO47813.1"/>
    <property type="molecule type" value="Genomic_DNA"/>
</dbReference>
<proteinExistence type="inferred from homology"/>
<dbReference type="PANTHER" id="PTHR33794:SF1">
    <property type="entry name" value="BACILLOLYSIN"/>
    <property type="match status" value="1"/>
</dbReference>
<dbReference type="InterPro" id="IPR050728">
    <property type="entry name" value="Zinc_Metalloprotease_M4"/>
</dbReference>
<dbReference type="GO" id="GO:0004222">
    <property type="term" value="F:metalloendopeptidase activity"/>
    <property type="evidence" value="ECO:0007669"/>
    <property type="project" value="InterPro"/>
</dbReference>
<name>A0A4R6KCE8_9ACTN</name>
<dbReference type="InterPro" id="IPR015919">
    <property type="entry name" value="Cadherin-like_sf"/>
</dbReference>
<protein>
    <submittedName>
        <fullName evidence="14">Zn-dependent metalloprotease</fullName>
    </submittedName>
</protein>
<dbReference type="InterPro" id="IPR001570">
    <property type="entry name" value="Peptidase_M4_C_domain"/>
</dbReference>
<evidence type="ECO:0000259" key="13">
    <source>
        <dbReference type="Pfam" id="PF07504"/>
    </source>
</evidence>
<dbReference type="GO" id="GO:0016020">
    <property type="term" value="C:membrane"/>
    <property type="evidence" value="ECO:0007669"/>
    <property type="project" value="InterPro"/>
</dbReference>
<dbReference type="GO" id="GO:0004177">
    <property type="term" value="F:aminopeptidase activity"/>
    <property type="evidence" value="ECO:0007669"/>
    <property type="project" value="InterPro"/>
</dbReference>
<keyword evidence="3" id="KW-0479">Metal-binding</keyword>
<feature type="domain" description="Peptidase M28" evidence="12">
    <location>
        <begin position="696"/>
        <end position="901"/>
    </location>
</feature>
<evidence type="ECO:0000256" key="7">
    <source>
        <dbReference type="ARBA" id="ARBA00023049"/>
    </source>
</evidence>
<dbReference type="Gene3D" id="2.60.40.10">
    <property type="entry name" value="Immunoglobulins"/>
    <property type="match status" value="1"/>
</dbReference>
<dbReference type="InterPro" id="IPR013783">
    <property type="entry name" value="Ig-like_fold"/>
</dbReference>
<sequence>MNRTVLRTVAAGCVLSLAAVTASVIATRLPAADAQADPPVNPRTAAIRTAERLVEGRAAELKAGTGDQFIRQPEISTPWGLQYVPYQRTYYDLPVIGGDFVLTTDAKGNARGINIAQRQPIDVNRHPVISKATAKRTATKAIDQGKPANGDPTLVVYAGGAKPVLAWETIVQGTHDDEASRQQVYVDARSGKVVHSIEQTASGTGTGVWNGANLSFGTTQSGSQYTMSDPGRPNLRCADYSTGTVYSGPDDVWGSTSKTDKEAGCVDVMYVAAGEWNMLKDWYGRNGLDGQGRWADALVGLGDVNAYWGHQSNPDGVVFGYNNSRQWITGTDVVAHEYGHGLDAKTPGGISGHPSQESVADIWGTLTEHYLNNPNDPPDYEVGEEINLQGSGPIRYMYEPAKISGHPNCYSTSLPSSVHAAAGPMNHWFYLLAEGSNPGNGKPASPTCNNSTITGIGHQEACKIFYNTMLAKTSNMSYPEWRVATLAAAKNLDSGCALHAKVKAAWDAVALGTHSGESTCTATGNDFTMSVSPASGSVKPGESVTATVNTVIGNGSAQTVQLSATGLPSGATASFEPSSVQSGNSSTLTISTTSSTPDGSYDVQITGDGTAVDRTATYRLTVGGTAPPAGVPDLDVEKVKAHVAALQQAADNNGGHRRAGSAGYTASVNYVEQKLRDAGFTVVKQRCTNCVYPSDNVIADYPGGDANQVVMLGAHLDGVSAGPGSNDNATGSAVILETALALAAKNPALARHVRFGWWTDEEQGLNGSEYYVGQLSSADRSKIKAYLNFDMVGSVNAGYFVNNISTETGQVLKAFYDGLNLQPEENTEGAGRSDDASFKNAGIPTSGVASGASARKTTAQAQKWGGTSGSAYDPCYHAACDKYPANVASTVLDRSADAAAYGLWKLAVSDNPPSDDDFSLSVSPSSGSVAAGSSVQTTVSTTTVSGDPQTVQLSAIGLPTGATATFSPSSVTSGDSSRLTLATSTSTPAGTYQVTVKGTGAVSHEATYSLAVTGTSTGTVTVQNPGNQYGFVGWQSFPLQIRATSSTGRPITFRATGLPAGLSISSAGVISGTPTSRGSYTTTVTGTDSGGASGSTTFGYTIW</sequence>
<dbReference type="CDD" id="cd03876">
    <property type="entry name" value="M28_SGAP_like"/>
    <property type="match status" value="1"/>
</dbReference>
<comment type="similarity">
    <text evidence="1">Belongs to the peptidase M28 family. M28A subfamily.</text>
</comment>
<dbReference type="InterPro" id="IPR007484">
    <property type="entry name" value="Peptidase_M28"/>
</dbReference>
<evidence type="ECO:0000256" key="1">
    <source>
        <dbReference type="ARBA" id="ARBA00005957"/>
    </source>
</evidence>
<dbReference type="RefSeq" id="WP_133801254.1">
    <property type="nucleotide sequence ID" value="NZ_SNWQ01000008.1"/>
</dbReference>
<feature type="compositionally biased region" description="Low complexity" evidence="8">
    <location>
        <begin position="919"/>
        <end position="935"/>
    </location>
</feature>
<accession>A0A4R6KCE8</accession>
<dbReference type="GO" id="GO:0005975">
    <property type="term" value="P:carbohydrate metabolic process"/>
    <property type="evidence" value="ECO:0007669"/>
    <property type="project" value="UniProtKB-ARBA"/>
</dbReference>
<keyword evidence="4 9" id="KW-0732">Signal</keyword>
<dbReference type="GO" id="GO:0005509">
    <property type="term" value="F:calcium ion binding"/>
    <property type="evidence" value="ECO:0007669"/>
    <property type="project" value="InterPro"/>
</dbReference>
<feature type="domain" description="Peptidase M4" evidence="10">
    <location>
        <begin position="203"/>
        <end position="342"/>
    </location>
</feature>
<keyword evidence="6" id="KW-0862">Zinc</keyword>
<dbReference type="AlphaFoldDB" id="A0A4R6KCE8"/>
<evidence type="ECO:0000256" key="3">
    <source>
        <dbReference type="ARBA" id="ARBA00022723"/>
    </source>
</evidence>
<dbReference type="GO" id="GO:0006508">
    <property type="term" value="P:proteolysis"/>
    <property type="evidence" value="ECO:0007669"/>
    <property type="project" value="UniProtKB-KW"/>
</dbReference>
<keyword evidence="5" id="KW-0378">Hydrolase</keyword>
<keyword evidence="2 14" id="KW-0645">Protease</keyword>
<feature type="region of interest" description="Disordered" evidence="8">
    <location>
        <begin position="573"/>
        <end position="606"/>
    </location>
</feature>
<evidence type="ECO:0000256" key="4">
    <source>
        <dbReference type="ARBA" id="ARBA00022729"/>
    </source>
</evidence>
<feature type="region of interest" description="Disordered" evidence="8">
    <location>
        <begin position="914"/>
        <end position="935"/>
    </location>
</feature>
<gene>
    <name evidence="14" type="ORF">EV643_108127</name>
</gene>
<dbReference type="PANTHER" id="PTHR33794">
    <property type="entry name" value="BACILLOLYSIN"/>
    <property type="match status" value="1"/>
</dbReference>
<evidence type="ECO:0000256" key="5">
    <source>
        <dbReference type="ARBA" id="ARBA00022801"/>
    </source>
</evidence>
<feature type="compositionally biased region" description="Polar residues" evidence="8">
    <location>
        <begin position="573"/>
        <end position="584"/>
    </location>
</feature>
<dbReference type="Pfam" id="PF04389">
    <property type="entry name" value="Peptidase_M28"/>
    <property type="match status" value="1"/>
</dbReference>